<proteinExistence type="predicted"/>
<name>A0ABR2UHI4_9PEZI</name>
<sequence>MALIKYTSIAFLVLSVFWLQTRNYDPSKEGILLVFGGVDPELRISVTQLDQAVTYPVQVENAKDVVLLVHGTGMTTQINWESTLVAPPARKGFQPCYLEIPARLSHNGQISAEYVNHAIKKVVREHPAAANDVSIISWSAGALVTQWTLTFIPRLALGSRDISFWALPTADPVQQLPWSNFVATPLKFGGGTAQVPTTNIGSSTNLIVQPSFYGGSFFGRKDSWRLDGPKAPNIDLFKVCTSRLITAGFLPRPFAHESLLWEPASHRVIFDALSNDDSSLGNPDVVSVDECKPDSAPYLKAGDKGQHAKIVPELLDFSPTMPTSGWPDVPLRDYASGLQLPKEEEADNHGKKEI</sequence>
<dbReference type="SUPFAM" id="SSF53474">
    <property type="entry name" value="alpha/beta-Hydrolases"/>
    <property type="match status" value="1"/>
</dbReference>
<comment type="caution">
    <text evidence="3">The sequence shown here is derived from an EMBL/GenBank/DDBJ whole genome shotgun (WGS) entry which is preliminary data.</text>
</comment>
<protein>
    <recommendedName>
        <fullName evidence="5">Alpha/beta-hydrolase</fullName>
    </recommendedName>
</protein>
<evidence type="ECO:0000313" key="4">
    <source>
        <dbReference type="Proteomes" id="UP001408356"/>
    </source>
</evidence>
<reference evidence="3 4" key="1">
    <citation type="journal article" date="2024" name="J. Plant Pathol.">
        <title>Sequence and assembly of the genome of Seiridium unicorne, isolate CBS 538.82, causal agent of cypress canker disease.</title>
        <authorList>
            <person name="Scali E."/>
            <person name="Rocca G.D."/>
            <person name="Danti R."/>
            <person name="Garbelotto M."/>
            <person name="Barberini S."/>
            <person name="Baroncelli R."/>
            <person name="Emiliani G."/>
        </authorList>
    </citation>
    <scope>NUCLEOTIDE SEQUENCE [LARGE SCALE GENOMIC DNA]</scope>
    <source>
        <strain evidence="3 4">BM-138-508</strain>
    </source>
</reference>
<feature type="region of interest" description="Disordered" evidence="1">
    <location>
        <begin position="325"/>
        <end position="354"/>
    </location>
</feature>
<dbReference type="EMBL" id="JARVKF010000432">
    <property type="protein sequence ID" value="KAK9413916.1"/>
    <property type="molecule type" value="Genomic_DNA"/>
</dbReference>
<organism evidence="3 4">
    <name type="scientific">Seiridium unicorne</name>
    <dbReference type="NCBI Taxonomy" id="138068"/>
    <lineage>
        <taxon>Eukaryota</taxon>
        <taxon>Fungi</taxon>
        <taxon>Dikarya</taxon>
        <taxon>Ascomycota</taxon>
        <taxon>Pezizomycotina</taxon>
        <taxon>Sordariomycetes</taxon>
        <taxon>Xylariomycetidae</taxon>
        <taxon>Amphisphaeriales</taxon>
        <taxon>Sporocadaceae</taxon>
        <taxon>Seiridium</taxon>
    </lineage>
</organism>
<evidence type="ECO:0000256" key="2">
    <source>
        <dbReference type="SAM" id="SignalP"/>
    </source>
</evidence>
<dbReference type="InterPro" id="IPR029058">
    <property type="entry name" value="AB_hydrolase_fold"/>
</dbReference>
<accession>A0ABR2UHI4</accession>
<feature type="compositionally biased region" description="Basic and acidic residues" evidence="1">
    <location>
        <begin position="341"/>
        <end position="354"/>
    </location>
</feature>
<keyword evidence="2" id="KW-0732">Signal</keyword>
<evidence type="ECO:0000256" key="1">
    <source>
        <dbReference type="SAM" id="MobiDB-lite"/>
    </source>
</evidence>
<evidence type="ECO:0000313" key="3">
    <source>
        <dbReference type="EMBL" id="KAK9413916.1"/>
    </source>
</evidence>
<feature type="signal peptide" evidence="2">
    <location>
        <begin position="1"/>
        <end position="23"/>
    </location>
</feature>
<gene>
    <name evidence="3" type="ORF">SUNI508_11492</name>
</gene>
<dbReference type="InterPro" id="IPR053228">
    <property type="entry name" value="Stereospecific_Lipase"/>
</dbReference>
<dbReference type="PANTHER" id="PTHR37574">
    <property type="entry name" value="LIPASE B"/>
    <property type="match status" value="1"/>
</dbReference>
<dbReference type="PANTHER" id="PTHR37574:SF1">
    <property type="entry name" value="LIPASE B"/>
    <property type="match status" value="1"/>
</dbReference>
<feature type="chain" id="PRO_5045358924" description="Alpha/beta-hydrolase" evidence="2">
    <location>
        <begin position="24"/>
        <end position="354"/>
    </location>
</feature>
<keyword evidence="4" id="KW-1185">Reference proteome</keyword>
<evidence type="ECO:0008006" key="5">
    <source>
        <dbReference type="Google" id="ProtNLM"/>
    </source>
</evidence>
<dbReference type="Proteomes" id="UP001408356">
    <property type="component" value="Unassembled WGS sequence"/>
</dbReference>
<dbReference type="Gene3D" id="3.40.50.1820">
    <property type="entry name" value="alpha/beta hydrolase"/>
    <property type="match status" value="1"/>
</dbReference>